<evidence type="ECO:0000313" key="10">
    <source>
        <dbReference type="EMBL" id="VFU15716.1"/>
    </source>
</evidence>
<sequence>MTSHAAVVARGMGKPCVCGCEAISIDYEKNIFSIEDLVVRKGDTISVDGSTGNVILGEVPMLDPELSSEFKQLLEWADQIRTLGVRANADTPQDAAKSREFGAEGIGLTRTEHMFMAQDRLPIVQEMILSAGKPERQVALDKLLPMQQGDFYGILKAMDGLPVTIRLLDPPLHEFLPNAEELMVEITRLRLTEGSKAEIEKKEELLRKVRALSEVNPMLGHRGCRLGITFPEIYAMQARAIFLATAQLVKEGFNPVPEVEIPLVIDLNELSILRQIIVAEAEEVMKKTGISFHYTVGTMIEIPRAALLADELAQSADFFSFGTNDLTQTTLGFSRDDAEGKFIQAYQDRKILSDNPFMVLDRKGVGKLMKWAVEQGRKTTPDLLIGICGEHGGEPSSIEFCQELGLDYVSCSTFRVPIARLAAAQAAVNNKHQLK</sequence>
<gene>
    <name evidence="10" type="primary">PpsA</name>
    <name evidence="10" type="ORF">SCFA_3090003</name>
</gene>
<evidence type="ECO:0000259" key="9">
    <source>
        <dbReference type="Pfam" id="PF02896"/>
    </source>
</evidence>
<dbReference type="AlphaFoldDB" id="A0A485M181"/>
<evidence type="ECO:0000259" key="8">
    <source>
        <dbReference type="Pfam" id="PF00391"/>
    </source>
</evidence>
<evidence type="ECO:0000256" key="2">
    <source>
        <dbReference type="ARBA" id="ARBA00007837"/>
    </source>
</evidence>
<evidence type="ECO:0000256" key="5">
    <source>
        <dbReference type="ARBA" id="ARBA00022723"/>
    </source>
</evidence>
<dbReference type="GO" id="GO:0050242">
    <property type="term" value="F:pyruvate, phosphate dikinase activity"/>
    <property type="evidence" value="ECO:0007669"/>
    <property type="project" value="UniProtKB-EC"/>
</dbReference>
<evidence type="ECO:0000256" key="1">
    <source>
        <dbReference type="ARBA" id="ARBA00001946"/>
    </source>
</evidence>
<comment type="similarity">
    <text evidence="2">Belongs to the PEP-utilizing enzyme family.</text>
</comment>
<dbReference type="PANTHER" id="PTHR22931:SF9">
    <property type="entry name" value="PYRUVATE, PHOSPHATE DIKINASE 1, CHLOROPLASTIC"/>
    <property type="match status" value="1"/>
</dbReference>
<reference evidence="10" key="1">
    <citation type="submission" date="2019-03" db="EMBL/GenBank/DDBJ databases">
        <authorList>
            <person name="Hao L."/>
        </authorList>
    </citation>
    <scope>NUCLEOTIDE SEQUENCE</scope>
</reference>
<organism evidence="10">
    <name type="scientific">anaerobic digester metagenome</name>
    <dbReference type="NCBI Taxonomy" id="1263854"/>
    <lineage>
        <taxon>unclassified sequences</taxon>
        <taxon>metagenomes</taxon>
        <taxon>ecological metagenomes</taxon>
    </lineage>
</organism>
<dbReference type="InterPro" id="IPR000121">
    <property type="entry name" value="PEP_util_C"/>
</dbReference>
<dbReference type="Pfam" id="PF02896">
    <property type="entry name" value="PEP-utilizers_C"/>
    <property type="match status" value="1"/>
</dbReference>
<name>A0A485M181_9ZZZZ</name>
<feature type="domain" description="PEP-utilising enzyme mobile" evidence="8">
    <location>
        <begin position="1"/>
        <end position="52"/>
    </location>
</feature>
<dbReference type="InterPro" id="IPR015813">
    <property type="entry name" value="Pyrv/PenolPyrv_kinase-like_dom"/>
</dbReference>
<dbReference type="InterPro" id="IPR010121">
    <property type="entry name" value="Pyruvate_phosphate_dikinase"/>
</dbReference>
<dbReference type="SUPFAM" id="SSF52009">
    <property type="entry name" value="Phosphohistidine domain"/>
    <property type="match status" value="1"/>
</dbReference>
<dbReference type="InterPro" id="IPR040442">
    <property type="entry name" value="Pyrv_kinase-like_dom_sf"/>
</dbReference>
<dbReference type="Gene3D" id="3.50.30.10">
    <property type="entry name" value="Phosphohistidine domain"/>
    <property type="match status" value="1"/>
</dbReference>
<keyword evidence="10" id="KW-0670">Pyruvate</keyword>
<keyword evidence="4 10" id="KW-0808">Transferase</keyword>
<dbReference type="GO" id="GO:0016301">
    <property type="term" value="F:kinase activity"/>
    <property type="evidence" value="ECO:0007669"/>
    <property type="project" value="UniProtKB-KW"/>
</dbReference>
<evidence type="ECO:0000256" key="3">
    <source>
        <dbReference type="ARBA" id="ARBA00011994"/>
    </source>
</evidence>
<keyword evidence="7" id="KW-0460">Magnesium</keyword>
<keyword evidence="6 10" id="KW-0418">Kinase</keyword>
<dbReference type="PROSITE" id="PS00742">
    <property type="entry name" value="PEP_ENZYMES_2"/>
    <property type="match status" value="1"/>
</dbReference>
<dbReference type="Pfam" id="PF00391">
    <property type="entry name" value="PEP-utilizers"/>
    <property type="match status" value="1"/>
</dbReference>
<evidence type="ECO:0000256" key="4">
    <source>
        <dbReference type="ARBA" id="ARBA00022679"/>
    </source>
</evidence>
<dbReference type="EMBL" id="CAADRN010000234">
    <property type="protein sequence ID" value="VFU15716.1"/>
    <property type="molecule type" value="Genomic_DNA"/>
</dbReference>
<dbReference type="Gene3D" id="3.20.20.60">
    <property type="entry name" value="Phosphoenolpyruvate-binding domains"/>
    <property type="match status" value="1"/>
</dbReference>
<evidence type="ECO:0000256" key="7">
    <source>
        <dbReference type="ARBA" id="ARBA00022842"/>
    </source>
</evidence>
<dbReference type="SUPFAM" id="SSF51621">
    <property type="entry name" value="Phosphoenolpyruvate/pyruvate domain"/>
    <property type="match status" value="1"/>
</dbReference>
<evidence type="ECO:0000256" key="6">
    <source>
        <dbReference type="ARBA" id="ARBA00022777"/>
    </source>
</evidence>
<dbReference type="InterPro" id="IPR008279">
    <property type="entry name" value="PEP-util_enz_mobile_dom"/>
</dbReference>
<feature type="domain" description="PEP-utilising enzyme C-terminal" evidence="9">
    <location>
        <begin position="67"/>
        <end position="427"/>
    </location>
</feature>
<dbReference type="PANTHER" id="PTHR22931">
    <property type="entry name" value="PHOSPHOENOLPYRUVATE DIKINASE-RELATED"/>
    <property type="match status" value="1"/>
</dbReference>
<keyword evidence="5" id="KW-0479">Metal-binding</keyword>
<accession>A0A485M181</accession>
<dbReference type="GO" id="GO:0046872">
    <property type="term" value="F:metal ion binding"/>
    <property type="evidence" value="ECO:0007669"/>
    <property type="project" value="UniProtKB-KW"/>
</dbReference>
<dbReference type="InterPro" id="IPR036637">
    <property type="entry name" value="Phosphohistidine_dom_sf"/>
</dbReference>
<comment type="cofactor">
    <cofactor evidence="1">
        <name>Mg(2+)</name>
        <dbReference type="ChEBI" id="CHEBI:18420"/>
    </cofactor>
</comment>
<dbReference type="InterPro" id="IPR023151">
    <property type="entry name" value="PEP_util_CS"/>
</dbReference>
<dbReference type="EC" id="2.7.9.1" evidence="3"/>
<protein>
    <recommendedName>
        <fullName evidence="3">pyruvate, phosphate dikinase</fullName>
        <ecNumber evidence="3">2.7.9.1</ecNumber>
    </recommendedName>
</protein>
<proteinExistence type="inferred from homology"/>